<keyword evidence="2" id="KW-0812">Transmembrane</keyword>
<dbReference type="EMBL" id="MN738809">
    <property type="protein sequence ID" value="QHS84584.1"/>
    <property type="molecule type" value="Genomic_DNA"/>
</dbReference>
<accession>A0A6C0AXL5</accession>
<dbReference type="InterPro" id="IPR036708">
    <property type="entry name" value="BipD-like_sf"/>
</dbReference>
<proteinExistence type="predicted"/>
<keyword evidence="2" id="KW-1133">Transmembrane helix</keyword>
<reference evidence="3" key="1">
    <citation type="journal article" date="2020" name="Nature">
        <title>Giant virus diversity and host interactions through global metagenomics.</title>
        <authorList>
            <person name="Schulz F."/>
            <person name="Roux S."/>
            <person name="Paez-Espino D."/>
            <person name="Jungbluth S."/>
            <person name="Walsh D.A."/>
            <person name="Denef V.J."/>
            <person name="McMahon K.D."/>
            <person name="Konstantinidis K.T."/>
            <person name="Eloe-Fadrosh E.A."/>
            <person name="Kyrpides N.C."/>
            <person name="Woyke T."/>
        </authorList>
    </citation>
    <scope>NUCLEOTIDE SEQUENCE</scope>
    <source>
        <strain evidence="3">GVMAG-S-ERX556022-25</strain>
    </source>
</reference>
<name>A0A6C0AXL5_9ZZZZ</name>
<evidence type="ECO:0000256" key="2">
    <source>
        <dbReference type="SAM" id="Phobius"/>
    </source>
</evidence>
<dbReference type="Gene3D" id="1.20.1710.10">
    <property type="entry name" value="IpaD-like"/>
    <property type="match status" value="1"/>
</dbReference>
<evidence type="ECO:0000256" key="1">
    <source>
        <dbReference type="SAM" id="MobiDB-lite"/>
    </source>
</evidence>
<protein>
    <submittedName>
        <fullName evidence="3">Uncharacterized protein</fullName>
    </submittedName>
</protein>
<organism evidence="3">
    <name type="scientific">viral metagenome</name>
    <dbReference type="NCBI Taxonomy" id="1070528"/>
    <lineage>
        <taxon>unclassified sequences</taxon>
        <taxon>metagenomes</taxon>
        <taxon>organismal metagenomes</taxon>
    </lineage>
</organism>
<dbReference type="AlphaFoldDB" id="A0A6C0AXL5"/>
<keyword evidence="2" id="KW-0472">Membrane</keyword>
<evidence type="ECO:0000313" key="3">
    <source>
        <dbReference type="EMBL" id="QHS84584.1"/>
    </source>
</evidence>
<feature type="transmembrane region" description="Helical" evidence="2">
    <location>
        <begin position="6"/>
        <end position="26"/>
    </location>
</feature>
<feature type="region of interest" description="Disordered" evidence="1">
    <location>
        <begin position="89"/>
        <end position="110"/>
    </location>
</feature>
<sequence>MVYGIVQWVIISLILILLVHHLFSFLTNTLTVPKVKDLVQKPSKLYKEIEETLISSNNKTIQESSNNNNQNLNTKEMKLELKNFFNELSQSKQSSSPEIGNFSKNLYSEI</sequence>